<feature type="domain" description="PARP catalytic" evidence="1">
    <location>
        <begin position="8"/>
        <end position="80"/>
    </location>
</feature>
<dbReference type="GO" id="GO:0003950">
    <property type="term" value="F:NAD+ poly-ADP-ribosyltransferase activity"/>
    <property type="evidence" value="ECO:0007669"/>
    <property type="project" value="InterPro"/>
</dbReference>
<reference evidence="2" key="1">
    <citation type="submission" date="2016-06" db="EMBL/GenBank/DDBJ databases">
        <title>Draft genome of Moraxella osloensis CCUG 67237.</title>
        <authorList>
            <person name="Salva-Serra F."/>
            <person name="Engstrom-Jakobsson H."/>
            <person name="Thorell K."/>
            <person name="Gonzales-Siles L."/>
            <person name="Karlsson R."/>
            <person name="Boulund F."/>
            <person name="Engstrand L."/>
            <person name="Kristiansson E."/>
            <person name="Moore E."/>
        </authorList>
    </citation>
    <scope>NUCLEOTIDE SEQUENCE [LARGE SCALE GENOMIC DNA]</scope>
    <source>
        <strain evidence="2">CCUG 67237</strain>
    </source>
</reference>
<dbReference type="Pfam" id="PF00644">
    <property type="entry name" value="PARP"/>
    <property type="match status" value="1"/>
</dbReference>
<name>A0AA91J8V9_FAUOS</name>
<dbReference type="Gene3D" id="3.90.228.10">
    <property type="match status" value="1"/>
</dbReference>
<comment type="caution">
    <text evidence="2">The sequence shown here is derived from an EMBL/GenBank/DDBJ whole genome shotgun (WGS) entry which is preliminary data.</text>
</comment>
<accession>A0AA91J8V9</accession>
<gene>
    <name evidence="2" type="ORF">A9299_05335</name>
</gene>
<organism evidence="2">
    <name type="scientific">Faucicola osloensis</name>
    <name type="common">Moraxella osloensis</name>
    <dbReference type="NCBI Taxonomy" id="34062"/>
    <lineage>
        <taxon>Bacteria</taxon>
        <taxon>Pseudomonadati</taxon>
        <taxon>Pseudomonadota</taxon>
        <taxon>Gammaproteobacteria</taxon>
        <taxon>Moraxellales</taxon>
        <taxon>Moraxellaceae</taxon>
        <taxon>Faucicola</taxon>
    </lineage>
</organism>
<evidence type="ECO:0000259" key="1">
    <source>
        <dbReference type="Pfam" id="PF00644"/>
    </source>
</evidence>
<proteinExistence type="predicted"/>
<dbReference type="SUPFAM" id="SSF56399">
    <property type="entry name" value="ADP-ribosylation"/>
    <property type="match status" value="1"/>
</dbReference>
<protein>
    <recommendedName>
        <fullName evidence="1">PARP catalytic domain-containing protein</fullName>
    </recommendedName>
</protein>
<dbReference type="AlphaFoldDB" id="A0AA91J8V9"/>
<evidence type="ECO:0000313" key="2">
    <source>
        <dbReference type="EMBL" id="OBX61343.1"/>
    </source>
</evidence>
<sequence>MIKEYKFQSLGEENSYQQFPEKFETNNHILFHGTAEVNFENIKKQGFQPKADGELSSISFAKKSSLALSYACAARNDLSPKGIIIMVDISNIKQECIVDQNFGIHLSPKFQPKIIGYCLVPENYTFK</sequence>
<dbReference type="EMBL" id="LZMT01000045">
    <property type="protein sequence ID" value="OBX61343.1"/>
    <property type="molecule type" value="Genomic_DNA"/>
</dbReference>
<dbReference type="InterPro" id="IPR012317">
    <property type="entry name" value="Poly(ADP-ribose)pol_cat_dom"/>
</dbReference>